<protein>
    <submittedName>
        <fullName evidence="4">C-type lectin 37Da-like</fullName>
    </submittedName>
</protein>
<dbReference type="InterPro" id="IPR016186">
    <property type="entry name" value="C-type_lectin-like/link_sf"/>
</dbReference>
<dbReference type="InterPro" id="IPR001304">
    <property type="entry name" value="C-type_lectin-like"/>
</dbReference>
<keyword evidence="3" id="KW-1185">Reference proteome</keyword>
<feature type="domain" description="C-type lectin" evidence="2">
    <location>
        <begin position="33"/>
        <end position="154"/>
    </location>
</feature>
<feature type="chain" id="PRO_5045153431" evidence="1">
    <location>
        <begin position="23"/>
        <end position="164"/>
    </location>
</feature>
<evidence type="ECO:0000256" key="1">
    <source>
        <dbReference type="SAM" id="SignalP"/>
    </source>
</evidence>
<dbReference type="SMART" id="SM00034">
    <property type="entry name" value="CLECT"/>
    <property type="match status" value="1"/>
</dbReference>
<sequence>MLTKYSGVLAILALIYLSGVQGDVSSKTKNFIYVGDTLFYIEENVWKNWFQARLFCENLGYNLISLDSQEKYNVINRFLDDKGSNGSFWTSGNDFLTLGKHTWFPSGQPVDPALWHPAQPDNTNGEQHCDEFRYNFTYLMNDDSCHFQKNFICERSLASPPANP</sequence>
<keyword evidence="1" id="KW-0732">Signal</keyword>
<dbReference type="Gene3D" id="3.10.100.10">
    <property type="entry name" value="Mannose-Binding Protein A, subunit A"/>
    <property type="match status" value="1"/>
</dbReference>
<accession>A0ABM4GE99</accession>
<dbReference type="GeneID" id="138928276"/>
<dbReference type="RefSeq" id="XP_070141046.1">
    <property type="nucleotide sequence ID" value="XM_070284945.1"/>
</dbReference>
<dbReference type="InterPro" id="IPR050111">
    <property type="entry name" value="C-type_lectin/snaclec_domain"/>
</dbReference>
<dbReference type="CDD" id="cd00037">
    <property type="entry name" value="CLECT"/>
    <property type="match status" value="1"/>
</dbReference>
<proteinExistence type="predicted"/>
<dbReference type="PROSITE" id="PS50041">
    <property type="entry name" value="C_TYPE_LECTIN_2"/>
    <property type="match status" value="1"/>
</dbReference>
<dbReference type="PANTHER" id="PTHR22803">
    <property type="entry name" value="MANNOSE, PHOSPHOLIPASE, LECTIN RECEPTOR RELATED"/>
    <property type="match status" value="1"/>
</dbReference>
<dbReference type="Pfam" id="PF00059">
    <property type="entry name" value="Lectin_C"/>
    <property type="match status" value="1"/>
</dbReference>
<evidence type="ECO:0000259" key="2">
    <source>
        <dbReference type="PROSITE" id="PS50041"/>
    </source>
</evidence>
<evidence type="ECO:0000313" key="3">
    <source>
        <dbReference type="Proteomes" id="UP001652661"/>
    </source>
</evidence>
<dbReference type="InterPro" id="IPR016187">
    <property type="entry name" value="CTDL_fold"/>
</dbReference>
<feature type="signal peptide" evidence="1">
    <location>
        <begin position="1"/>
        <end position="22"/>
    </location>
</feature>
<dbReference type="SUPFAM" id="SSF56436">
    <property type="entry name" value="C-type lectin-like"/>
    <property type="match status" value="1"/>
</dbReference>
<dbReference type="Proteomes" id="UP001652661">
    <property type="component" value="Chromosome 3L"/>
</dbReference>
<name>A0ABM4GE99_DROKI</name>
<reference evidence="4" key="1">
    <citation type="submission" date="2025-08" db="UniProtKB">
        <authorList>
            <consortium name="RefSeq"/>
        </authorList>
    </citation>
    <scope>IDENTIFICATION</scope>
    <source>
        <strain evidence="4">14028-0561.14</strain>
        <tissue evidence="4">Whole fly</tissue>
    </source>
</reference>
<evidence type="ECO:0000313" key="4">
    <source>
        <dbReference type="RefSeq" id="XP_070141046.1"/>
    </source>
</evidence>
<gene>
    <name evidence="4" type="primary">LOC138928276</name>
</gene>
<organism evidence="3 4">
    <name type="scientific">Drosophila kikkawai</name>
    <name type="common">Fruit fly</name>
    <dbReference type="NCBI Taxonomy" id="30033"/>
    <lineage>
        <taxon>Eukaryota</taxon>
        <taxon>Metazoa</taxon>
        <taxon>Ecdysozoa</taxon>
        <taxon>Arthropoda</taxon>
        <taxon>Hexapoda</taxon>
        <taxon>Insecta</taxon>
        <taxon>Pterygota</taxon>
        <taxon>Neoptera</taxon>
        <taxon>Endopterygota</taxon>
        <taxon>Diptera</taxon>
        <taxon>Brachycera</taxon>
        <taxon>Muscomorpha</taxon>
        <taxon>Ephydroidea</taxon>
        <taxon>Drosophilidae</taxon>
        <taxon>Drosophila</taxon>
        <taxon>Sophophora</taxon>
    </lineage>
</organism>